<evidence type="ECO:0000313" key="3">
    <source>
        <dbReference type="Proteomes" id="UP000187085"/>
    </source>
</evidence>
<gene>
    <name evidence="2" type="ORF">BKD30_09430</name>
</gene>
<name>A0A1R1L9A5_9MICC</name>
<dbReference type="Proteomes" id="UP000187085">
    <property type="component" value="Unassembled WGS sequence"/>
</dbReference>
<reference evidence="2 3" key="1">
    <citation type="submission" date="2016-12" db="EMBL/GenBank/DDBJ databases">
        <title>Draft genome of Tersicoccus phoenicis 1P05MA.</title>
        <authorList>
            <person name="Nakajima Y."/>
            <person name="Yoshizawa S."/>
            <person name="Nakamura K."/>
            <person name="Ogura Y."/>
            <person name="Hayashi T."/>
            <person name="Kogure K."/>
        </authorList>
    </citation>
    <scope>NUCLEOTIDE SEQUENCE [LARGE SCALE GENOMIC DNA]</scope>
    <source>
        <strain evidence="2 3">1p05MA</strain>
    </source>
</reference>
<dbReference type="EMBL" id="MRDE01000064">
    <property type="protein sequence ID" value="OMH24120.1"/>
    <property type="molecule type" value="Genomic_DNA"/>
</dbReference>
<protein>
    <recommendedName>
        <fullName evidence="4">DoxX family protein</fullName>
    </recommendedName>
</protein>
<proteinExistence type="predicted"/>
<evidence type="ECO:0000256" key="1">
    <source>
        <dbReference type="SAM" id="MobiDB-lite"/>
    </source>
</evidence>
<keyword evidence="3" id="KW-1185">Reference proteome</keyword>
<evidence type="ECO:0008006" key="4">
    <source>
        <dbReference type="Google" id="ProtNLM"/>
    </source>
</evidence>
<feature type="region of interest" description="Disordered" evidence="1">
    <location>
        <begin position="150"/>
        <end position="220"/>
    </location>
</feature>
<feature type="compositionally biased region" description="Basic and acidic residues" evidence="1">
    <location>
        <begin position="205"/>
        <end position="214"/>
    </location>
</feature>
<dbReference type="AlphaFoldDB" id="A0A1R1L9A5"/>
<organism evidence="2 3">
    <name type="scientific">Tersicoccus phoenicis</name>
    <dbReference type="NCBI Taxonomy" id="554083"/>
    <lineage>
        <taxon>Bacteria</taxon>
        <taxon>Bacillati</taxon>
        <taxon>Actinomycetota</taxon>
        <taxon>Actinomycetes</taxon>
        <taxon>Micrococcales</taxon>
        <taxon>Micrococcaceae</taxon>
        <taxon>Tersicoccus</taxon>
    </lineage>
</organism>
<evidence type="ECO:0000313" key="2">
    <source>
        <dbReference type="EMBL" id="OMH24120.1"/>
    </source>
</evidence>
<dbReference type="OrthoDB" id="329282at2"/>
<comment type="caution">
    <text evidence="2">The sequence shown here is derived from an EMBL/GenBank/DDBJ whole genome shotgun (WGS) entry which is preliminary data.</text>
</comment>
<dbReference type="RefSeq" id="WP_076704231.1">
    <property type="nucleotide sequence ID" value="NZ_MRDE01000064.1"/>
</dbReference>
<accession>A0A1R1L9A5</accession>
<dbReference type="STRING" id="554083.BKD30_09430"/>
<sequence>MTLVRFFARPALAGTFVLSGIDRVKNAASQAPALQPVLGGLRSVAPQVAQYTRDEVTVAKVLGGVQTGAGALLAIGKLSRLASTVLVGTQAITAWAEYAQAPADTAEQKTARRTQLLTNIGLAGGAALAAVDRNGKPSLAWRAEHAAAEARRSANRSETRKAVQKKATDARKKAADATKNLKRNAEQAREAAAKKAAKSGSNKAEWQKKAEKQLKAAGIL</sequence>
<feature type="compositionally biased region" description="Basic and acidic residues" evidence="1">
    <location>
        <begin position="183"/>
        <end position="193"/>
    </location>
</feature>
<feature type="compositionally biased region" description="Basic and acidic residues" evidence="1">
    <location>
        <begin position="150"/>
        <end position="176"/>
    </location>
</feature>